<dbReference type="EMBL" id="MVIT01000074">
    <property type="protein sequence ID" value="OOV40798.1"/>
    <property type="molecule type" value="Genomic_DNA"/>
</dbReference>
<sequence length="68" mass="7936">MSLILILKFSSTCGVGYDRERFALVSLRLNRFRMDYPELTLIGVLSQHLRVFVTRTHESNTLQTCFKI</sequence>
<dbReference type="Proteomes" id="UP000191008">
    <property type="component" value="Unassembled WGS sequence"/>
</dbReference>
<proteinExistence type="predicted"/>
<evidence type="ECO:0000313" key="2">
    <source>
        <dbReference type="Proteomes" id="UP000191008"/>
    </source>
</evidence>
<protein>
    <submittedName>
        <fullName evidence="1">Uncharacterized protein</fullName>
    </submittedName>
</protein>
<reference evidence="1 2" key="1">
    <citation type="submission" date="2017-02" db="EMBL/GenBank/DDBJ databases">
        <title>Comparative genomic analysis of Brazilian Leptospira kirschneri strains of different serogroups.</title>
        <authorList>
            <person name="Moreno L.Z."/>
            <person name="Miraglia F."/>
            <person name="Kremer F.S."/>
            <person name="Eslabao M.R."/>
            <person name="Lilenbaum W."/>
            <person name="Dellagostin O.A."/>
            <person name="Moreno A.M."/>
        </authorList>
    </citation>
    <scope>NUCLEOTIDE SEQUENCE [LARGE SCALE GENOMIC DNA]</scope>
    <source>
        <strain evidence="1 2">M110/06</strain>
    </source>
</reference>
<gene>
    <name evidence="1" type="ORF">B1J93_15610</name>
</gene>
<dbReference type="AlphaFoldDB" id="A0A1T1DIU6"/>
<organism evidence="1 2">
    <name type="scientific">Leptospira kirschneri serovar Pomona</name>
    <dbReference type="NCBI Taxonomy" id="561005"/>
    <lineage>
        <taxon>Bacteria</taxon>
        <taxon>Pseudomonadati</taxon>
        <taxon>Spirochaetota</taxon>
        <taxon>Spirochaetia</taxon>
        <taxon>Leptospirales</taxon>
        <taxon>Leptospiraceae</taxon>
        <taxon>Leptospira</taxon>
    </lineage>
</organism>
<accession>A0A1T1DIU6</accession>
<name>A0A1T1DIU6_9LEPT</name>
<comment type="caution">
    <text evidence="1">The sequence shown here is derived from an EMBL/GenBank/DDBJ whole genome shotgun (WGS) entry which is preliminary data.</text>
</comment>
<evidence type="ECO:0000313" key="1">
    <source>
        <dbReference type="EMBL" id="OOV40798.1"/>
    </source>
</evidence>